<evidence type="ECO:0000313" key="1">
    <source>
        <dbReference type="Proteomes" id="UP000050741"/>
    </source>
</evidence>
<evidence type="ECO:0000313" key="2">
    <source>
        <dbReference type="WBParaSite" id="GPLIN_000756300"/>
    </source>
</evidence>
<proteinExistence type="predicted"/>
<protein>
    <submittedName>
        <fullName evidence="2">Uncharacterized protein</fullName>
    </submittedName>
</protein>
<dbReference type="AlphaFoldDB" id="A0A183C3W9"/>
<sequence length="326" mass="38016">MSLVFAFCGHFVLGLKVALISDRFDRLVDAHFEKAEWALGDLEIRRAADRNGAEIVKRSSKGVELRLPILQKALPNNMIGFDRLLISYIDQNVMKFLQNIRRLFDSKGTNLYIGTSFDYWIRTGSASFIRNSTWEIILNWIWPLINGNICAFHDLTSSTLDCLRLFSPTILRDLAKLRLIIFYGPFPVFPADDSDGASPAQAMAKWLYSPRGDGLPKVLRCRSDWSPSEMEGLKMAFVISMHPVNFIIVVLYGHWDIVPFELKNNFTAERLVLRRYDKYYWLVVRCPIERDEDKWAKWETEAIEWHFYCQRNRILIDLRDWHIGKG</sequence>
<dbReference type="Proteomes" id="UP000050741">
    <property type="component" value="Unassembled WGS sequence"/>
</dbReference>
<dbReference type="WBParaSite" id="GPLIN_000756300">
    <property type="protein sequence ID" value="GPLIN_000756300"/>
    <property type="gene ID" value="GPLIN_000756300"/>
</dbReference>
<reference evidence="1" key="1">
    <citation type="submission" date="2014-05" db="EMBL/GenBank/DDBJ databases">
        <title>The genome and life-stage specific transcriptomes of Globodera pallida elucidate key aspects of plant parasitism by a cyst nematode.</title>
        <authorList>
            <person name="Cotton J.A."/>
            <person name="Lilley C.J."/>
            <person name="Jones L.M."/>
            <person name="Kikuchi T."/>
            <person name="Reid A.J."/>
            <person name="Thorpe P."/>
            <person name="Tsai I.J."/>
            <person name="Beasley H."/>
            <person name="Blok V."/>
            <person name="Cock P.J.A."/>
            <person name="Van den Akker S.E."/>
            <person name="Holroyd N."/>
            <person name="Hunt M."/>
            <person name="Mantelin S."/>
            <person name="Naghra H."/>
            <person name="Pain A."/>
            <person name="Palomares-Rius J.E."/>
            <person name="Zarowiecki M."/>
            <person name="Berriman M."/>
            <person name="Jones J.T."/>
            <person name="Urwin P.E."/>
        </authorList>
    </citation>
    <scope>NUCLEOTIDE SEQUENCE [LARGE SCALE GENOMIC DNA]</scope>
    <source>
        <strain evidence="1">Lindley</strain>
    </source>
</reference>
<organism evidence="1 2">
    <name type="scientific">Globodera pallida</name>
    <name type="common">Potato cyst nematode worm</name>
    <name type="synonym">Heterodera pallida</name>
    <dbReference type="NCBI Taxonomy" id="36090"/>
    <lineage>
        <taxon>Eukaryota</taxon>
        <taxon>Metazoa</taxon>
        <taxon>Ecdysozoa</taxon>
        <taxon>Nematoda</taxon>
        <taxon>Chromadorea</taxon>
        <taxon>Rhabditida</taxon>
        <taxon>Tylenchina</taxon>
        <taxon>Tylenchomorpha</taxon>
        <taxon>Tylenchoidea</taxon>
        <taxon>Heteroderidae</taxon>
        <taxon>Heteroderinae</taxon>
        <taxon>Globodera</taxon>
    </lineage>
</organism>
<keyword evidence="1" id="KW-1185">Reference proteome</keyword>
<name>A0A183C3W9_GLOPA</name>
<accession>A0A183C3W9</accession>
<reference evidence="2" key="2">
    <citation type="submission" date="2016-06" db="UniProtKB">
        <authorList>
            <consortium name="WormBaseParasite"/>
        </authorList>
    </citation>
    <scope>IDENTIFICATION</scope>
</reference>